<evidence type="ECO:0000256" key="1">
    <source>
        <dbReference type="ARBA" id="ARBA00004370"/>
    </source>
</evidence>
<dbReference type="Pfam" id="PF03958">
    <property type="entry name" value="Secretin_N"/>
    <property type="match status" value="1"/>
</dbReference>
<evidence type="ECO:0000256" key="7">
    <source>
        <dbReference type="RuleBase" id="RU004003"/>
    </source>
</evidence>
<dbReference type="InterPro" id="IPR011662">
    <property type="entry name" value="Secretin/TonB_short_N"/>
</dbReference>
<reference evidence="11 12" key="1">
    <citation type="submission" date="2020-09" db="EMBL/GenBank/DDBJ databases">
        <title>Pseudoxanthomonas sp. CAU 1598 isolated from sand of Yaerae Beach.</title>
        <authorList>
            <person name="Kim W."/>
        </authorList>
    </citation>
    <scope>NUCLEOTIDE SEQUENCE [LARGE SCALE GENOMIC DNA]</scope>
    <source>
        <strain evidence="11 12">CAU 1598</strain>
    </source>
</reference>
<evidence type="ECO:0000259" key="10">
    <source>
        <dbReference type="SMART" id="SM00965"/>
    </source>
</evidence>
<dbReference type="Gene3D" id="2.60.40.3500">
    <property type="match status" value="1"/>
</dbReference>
<dbReference type="PANTHER" id="PTHR30604:SF1">
    <property type="entry name" value="DNA UTILIZATION PROTEIN HOFQ"/>
    <property type="match status" value="1"/>
</dbReference>
<dbReference type="InterPro" id="IPR001775">
    <property type="entry name" value="GspD/PilQ"/>
</dbReference>
<comment type="subcellular location">
    <subcellularLocation>
        <location evidence="8">Cell outer membrane</location>
    </subcellularLocation>
    <subcellularLocation>
        <location evidence="1">Membrane</location>
    </subcellularLocation>
</comment>
<dbReference type="Gene3D" id="3.30.1370.120">
    <property type="match status" value="1"/>
</dbReference>
<feature type="domain" description="Secretin/TonB short N-terminal" evidence="10">
    <location>
        <begin position="287"/>
        <end position="335"/>
    </location>
</feature>
<protein>
    <submittedName>
        <fullName evidence="11">Type IV pilus secretin PilQ</fullName>
    </submittedName>
</protein>
<dbReference type="GO" id="GO:0009306">
    <property type="term" value="P:protein secretion"/>
    <property type="evidence" value="ECO:0007669"/>
    <property type="project" value="InterPro"/>
</dbReference>
<proteinExistence type="inferred from homology"/>
<evidence type="ECO:0000313" key="12">
    <source>
        <dbReference type="Proteomes" id="UP000613768"/>
    </source>
</evidence>
<evidence type="ECO:0000256" key="9">
    <source>
        <dbReference type="SAM" id="MobiDB-lite"/>
    </source>
</evidence>
<dbReference type="NCBIfam" id="TIGR02515">
    <property type="entry name" value="IV_pilus_PilQ"/>
    <property type="match status" value="1"/>
</dbReference>
<dbReference type="SMART" id="SM00965">
    <property type="entry name" value="STN"/>
    <property type="match status" value="1"/>
</dbReference>
<evidence type="ECO:0000256" key="3">
    <source>
        <dbReference type="ARBA" id="ARBA00022729"/>
    </source>
</evidence>
<dbReference type="InterPro" id="IPR013355">
    <property type="entry name" value="Pilus_4_PilQ"/>
</dbReference>
<name>A0AAW3ZIG6_9GAMM</name>
<evidence type="ECO:0000313" key="11">
    <source>
        <dbReference type="EMBL" id="MBD8525024.1"/>
    </source>
</evidence>
<evidence type="ECO:0000256" key="5">
    <source>
        <dbReference type="ARBA" id="ARBA00023136"/>
    </source>
</evidence>
<evidence type="ECO:0000256" key="8">
    <source>
        <dbReference type="RuleBase" id="RU004004"/>
    </source>
</evidence>
<evidence type="ECO:0000256" key="6">
    <source>
        <dbReference type="ARBA" id="ARBA00023237"/>
    </source>
</evidence>
<dbReference type="InterPro" id="IPR004846">
    <property type="entry name" value="T2SS/T3SS_dom"/>
</dbReference>
<dbReference type="Gene3D" id="3.30.1370.130">
    <property type="match status" value="1"/>
</dbReference>
<dbReference type="Pfam" id="PF07660">
    <property type="entry name" value="STN"/>
    <property type="match status" value="1"/>
</dbReference>
<dbReference type="Pfam" id="PF11741">
    <property type="entry name" value="AMIN"/>
    <property type="match status" value="2"/>
</dbReference>
<organism evidence="11 12">
    <name type="scientific">Pseudomarimonas arenosa</name>
    <dbReference type="NCBI Taxonomy" id="2774145"/>
    <lineage>
        <taxon>Bacteria</taxon>
        <taxon>Pseudomonadati</taxon>
        <taxon>Pseudomonadota</taxon>
        <taxon>Gammaproteobacteria</taxon>
        <taxon>Lysobacterales</taxon>
        <taxon>Lysobacteraceae</taxon>
        <taxon>Pseudomarimonas</taxon>
    </lineage>
</organism>
<dbReference type="GO" id="GO:0009279">
    <property type="term" value="C:cell outer membrane"/>
    <property type="evidence" value="ECO:0007669"/>
    <property type="project" value="UniProtKB-SubCell"/>
</dbReference>
<dbReference type="PANTHER" id="PTHR30604">
    <property type="entry name" value="PROTEIN TRANSPORT PROTEIN HOFQ"/>
    <property type="match status" value="1"/>
</dbReference>
<gene>
    <name evidence="11" type="primary">pilQ</name>
    <name evidence="11" type="ORF">IFO71_04645</name>
</gene>
<comment type="caution">
    <text evidence="11">The sequence shown here is derived from an EMBL/GenBank/DDBJ whole genome shotgun (WGS) entry which is preliminary data.</text>
</comment>
<keyword evidence="4" id="KW-0653">Protein transport</keyword>
<dbReference type="AlphaFoldDB" id="A0AAW3ZIG6"/>
<keyword evidence="3" id="KW-0732">Signal</keyword>
<comment type="similarity">
    <text evidence="7">Belongs to the bacterial secretin family.</text>
</comment>
<dbReference type="InterPro" id="IPR038591">
    <property type="entry name" value="NolW-like_sf"/>
</dbReference>
<accession>A0AAW3ZIG6</accession>
<dbReference type="Proteomes" id="UP000613768">
    <property type="component" value="Unassembled WGS sequence"/>
</dbReference>
<evidence type="ECO:0000256" key="2">
    <source>
        <dbReference type="ARBA" id="ARBA00022448"/>
    </source>
</evidence>
<keyword evidence="2 8" id="KW-0813">Transport</keyword>
<sequence>MLAANAQAANTLRDIQFASEASGVVQITLQLDGPASDASVFTTDDPPRIAIDLPETMNAVEKRRIAVGAGAASAITALEANGRTRVVVDLFRAASFESRVEANRFILTVGAGTGGGGLAASVAAAASQNDPSKQTKDTASVRNIDFRRGENGGGRVIVTLSNENQPADYNDSGEGITVSFSGAMVPEALAQRLDVRDFATPVDMVELNQGNAGARLRIAASGKYQASAYQSGAEYVVELSPVAEAAEGDALGVLEDVKTYEGTPVTFNFQNIPVRTVLQLVAEESGLNVVAADTVTGNVTLRLINVPWDQALDIVLRAKGLDQRREGNVVWVAPQAELAAYEQAKADARLALEQRAELITEYIAVNYGNAEDLAKLLTEESKRATGGGGAAQGSSSGFLSPRGSISFDRRTNTLLVNDSEEKVREVKAVVALLDRAVDQVLIEARIVVASESFARELGARFGISGGYEDSRGNILTSSGSVLGTDAMANAALANRFNGRGSGLPVAAPGGVGSGIVTPALGDRLNVNLPVSAPTGSIGFALLGADYLLDLELSALEAEGRGEVVSSPRVITANQREAFVKQGDEIGFPVRQGSGADATTTIQFKEVVLELRVTPTITQDGRVALNVLVKKDEVAGFSPTGEPNITKREISTAVLMDNSQTVVVGGVYEFESREDLSKVPFLGDVPVLGNLFRNKSRRSNKAELLIFITPKILDTQKSGAQ</sequence>
<dbReference type="EMBL" id="JACYTR010000006">
    <property type="protein sequence ID" value="MBD8525024.1"/>
    <property type="molecule type" value="Genomic_DNA"/>
</dbReference>
<dbReference type="InterPro" id="IPR005644">
    <property type="entry name" value="NolW-like"/>
</dbReference>
<keyword evidence="5" id="KW-0472">Membrane</keyword>
<keyword evidence="6" id="KW-0998">Cell outer membrane</keyword>
<evidence type="ECO:0000256" key="4">
    <source>
        <dbReference type="ARBA" id="ARBA00022927"/>
    </source>
</evidence>
<dbReference type="PRINTS" id="PR00811">
    <property type="entry name" value="BCTERIALGSPD"/>
</dbReference>
<dbReference type="Pfam" id="PF00263">
    <property type="entry name" value="Secretin"/>
    <property type="match status" value="1"/>
</dbReference>
<keyword evidence="12" id="KW-1185">Reference proteome</keyword>
<feature type="region of interest" description="Disordered" evidence="9">
    <location>
        <begin position="384"/>
        <end position="403"/>
    </location>
</feature>
<dbReference type="InterPro" id="IPR021731">
    <property type="entry name" value="AMIN_dom"/>
</dbReference>
<dbReference type="Gene3D" id="2.60.40.3470">
    <property type="match status" value="1"/>
</dbReference>
<dbReference type="InterPro" id="IPR051808">
    <property type="entry name" value="Type_IV_pilus_biogenesis"/>
</dbReference>